<dbReference type="EMBL" id="JBAHYK010000095">
    <property type="protein sequence ID" value="KAL0578524.1"/>
    <property type="molecule type" value="Genomic_DNA"/>
</dbReference>
<comment type="caution">
    <text evidence="5">The sequence shown here is derived from an EMBL/GenBank/DDBJ whole genome shotgun (WGS) entry which is preliminary data.</text>
</comment>
<evidence type="ECO:0000256" key="1">
    <source>
        <dbReference type="ARBA" id="ARBA00008129"/>
    </source>
</evidence>
<evidence type="ECO:0000259" key="4">
    <source>
        <dbReference type="PROSITE" id="PS50263"/>
    </source>
</evidence>
<evidence type="ECO:0000256" key="2">
    <source>
        <dbReference type="ARBA" id="ARBA00022801"/>
    </source>
</evidence>
<dbReference type="PANTHER" id="PTHR46044:SF14">
    <property type="entry name" value="ARYLACETONITRILASE"/>
    <property type="match status" value="1"/>
</dbReference>
<evidence type="ECO:0000313" key="5">
    <source>
        <dbReference type="EMBL" id="KAL0578524.1"/>
    </source>
</evidence>
<dbReference type="PROSITE" id="PS00920">
    <property type="entry name" value="NITRIL_CHT_1"/>
    <property type="match status" value="1"/>
</dbReference>
<reference evidence="5 6" key="1">
    <citation type="submission" date="2024-02" db="EMBL/GenBank/DDBJ databases">
        <title>A draft genome for the cacao thread blight pathogen Marasmius crinis-equi.</title>
        <authorList>
            <person name="Cohen S.P."/>
            <person name="Baruah I.K."/>
            <person name="Amoako-Attah I."/>
            <person name="Bukari Y."/>
            <person name="Meinhardt L.W."/>
            <person name="Bailey B.A."/>
        </authorList>
    </citation>
    <scope>NUCLEOTIDE SEQUENCE [LARGE SCALE GENOMIC DNA]</scope>
    <source>
        <strain evidence="5 6">GH-76</strain>
    </source>
</reference>
<gene>
    <name evidence="5" type="ORF">V5O48_003467</name>
</gene>
<keyword evidence="6" id="KW-1185">Reference proteome</keyword>
<dbReference type="PROSITE" id="PS50263">
    <property type="entry name" value="CN_HYDROLASE"/>
    <property type="match status" value="1"/>
</dbReference>
<protein>
    <recommendedName>
        <fullName evidence="4">CN hydrolase domain-containing protein</fullName>
    </recommendedName>
</protein>
<accession>A0ABR3FT65</accession>
<comment type="similarity">
    <text evidence="1">Belongs to the carbon-nitrogen hydrolase superfamily. Nitrilase family.</text>
</comment>
<dbReference type="InterPro" id="IPR003010">
    <property type="entry name" value="C-N_Hydrolase"/>
</dbReference>
<evidence type="ECO:0000256" key="3">
    <source>
        <dbReference type="PROSITE-ProRule" id="PRU10139"/>
    </source>
</evidence>
<dbReference type="CDD" id="cd07564">
    <property type="entry name" value="nitrilases_CHs"/>
    <property type="match status" value="1"/>
</dbReference>
<keyword evidence="2" id="KW-0378">Hydrolase</keyword>
<feature type="active site" description="Proton acceptor" evidence="3">
    <location>
        <position position="41"/>
    </location>
</feature>
<sequence>MKIAAIQAEPIWFNLDACVDKTIALIHEAASNGTQLVGFPEAFIPGYPMRAWSNGFDPMFLTKYLQNSLSVKSEQYQKLLRGVRDAKIWVVVGFVERDGDSMYCAQSIINPKGRVVLHRRKIKPVGNERAVWGDAPADSLITSVQGPEGATIGSLICGEHYQPLLRFHHYMQGVQIHVASWPFSNSIQDGAPPALSSDMCVVTCRNAALEGQMFVISSTPVMKPENAELCGVAGTPWDFQRGGFAAIYGPDGSELTKPLDPTEEGIIYADIDLDQRLPAKLAIDTVGHFSRPDLLSLHISPSINPLVRQKGKEEELGLLSKIPQLPDEETDRK</sequence>
<dbReference type="Gene3D" id="3.60.110.10">
    <property type="entry name" value="Carbon-nitrogen hydrolase"/>
    <property type="match status" value="1"/>
</dbReference>
<dbReference type="PANTHER" id="PTHR46044">
    <property type="entry name" value="NITRILASE"/>
    <property type="match status" value="1"/>
</dbReference>
<dbReference type="Proteomes" id="UP001465976">
    <property type="component" value="Unassembled WGS sequence"/>
</dbReference>
<dbReference type="InterPro" id="IPR036526">
    <property type="entry name" value="C-N_Hydrolase_sf"/>
</dbReference>
<dbReference type="InterPro" id="IPR000132">
    <property type="entry name" value="Nitrilase/CN_hydratase_CS"/>
</dbReference>
<dbReference type="Pfam" id="PF00795">
    <property type="entry name" value="CN_hydrolase"/>
    <property type="match status" value="1"/>
</dbReference>
<organism evidence="5 6">
    <name type="scientific">Marasmius crinis-equi</name>
    <dbReference type="NCBI Taxonomy" id="585013"/>
    <lineage>
        <taxon>Eukaryota</taxon>
        <taxon>Fungi</taxon>
        <taxon>Dikarya</taxon>
        <taxon>Basidiomycota</taxon>
        <taxon>Agaricomycotina</taxon>
        <taxon>Agaricomycetes</taxon>
        <taxon>Agaricomycetidae</taxon>
        <taxon>Agaricales</taxon>
        <taxon>Marasmiineae</taxon>
        <taxon>Marasmiaceae</taxon>
        <taxon>Marasmius</taxon>
    </lineage>
</organism>
<evidence type="ECO:0000313" key="6">
    <source>
        <dbReference type="Proteomes" id="UP001465976"/>
    </source>
</evidence>
<proteinExistence type="inferred from homology"/>
<feature type="domain" description="CN hydrolase" evidence="4">
    <location>
        <begin position="1"/>
        <end position="273"/>
    </location>
</feature>
<dbReference type="InterPro" id="IPR044149">
    <property type="entry name" value="Nitrilases_CHs"/>
</dbReference>
<name>A0ABR3FT65_9AGAR</name>
<dbReference type="SUPFAM" id="SSF56317">
    <property type="entry name" value="Carbon-nitrogen hydrolase"/>
    <property type="match status" value="1"/>
</dbReference>